<accession>B5H849</accession>
<dbReference type="InterPro" id="IPR027417">
    <property type="entry name" value="P-loop_NTPase"/>
</dbReference>
<feature type="compositionally biased region" description="Basic and acidic residues" evidence="1">
    <location>
        <begin position="8"/>
        <end position="17"/>
    </location>
</feature>
<dbReference type="Gene3D" id="3.40.50.300">
    <property type="entry name" value="P-loop containing nucleotide triphosphate hydrolases"/>
    <property type="match status" value="1"/>
</dbReference>
<dbReference type="SUPFAM" id="SSF52540">
    <property type="entry name" value="P-loop containing nucleoside triphosphate hydrolases"/>
    <property type="match status" value="1"/>
</dbReference>
<reference evidence="3" key="1">
    <citation type="submission" date="2008-02" db="EMBL/GenBank/DDBJ databases">
        <authorList>
            <consortium name="The Broad Institute Genome Sequencing Platform"/>
            <person name="Fischbach M."/>
            <person name="Ward D."/>
            <person name="Young S."/>
            <person name="Jaffe D."/>
            <person name="Gnerre S."/>
            <person name="Berlin A."/>
            <person name="Heiman D."/>
            <person name="Hepburn T."/>
            <person name="Sykes S."/>
            <person name="Alvarado L."/>
            <person name="Kodira C.D."/>
            <person name="Straight P."/>
            <person name="Clardy J."/>
            <person name="Hung D."/>
            <person name="Kolter R."/>
            <person name="Mekalanos J."/>
            <person name="Walker S."/>
            <person name="Walsh C.T."/>
            <person name="Lander E."/>
            <person name="Galagan J."/>
            <person name="Nusbaum C."/>
            <person name="Birren B."/>
        </authorList>
    </citation>
    <scope>NUCLEOTIDE SEQUENCE [LARGE SCALE GENOMIC DNA]</scope>
    <source>
        <strain evidence="3">ATCC 25486 / DSM 40338 / CBS 914.69 / JCM 4507 / NBRC 13074 / NRRL 2958 / 5647</strain>
    </source>
</reference>
<gene>
    <name evidence="2" type="ORF">SSDG_01359</name>
</gene>
<dbReference type="GO" id="GO:0009898">
    <property type="term" value="C:cytoplasmic side of plasma membrane"/>
    <property type="evidence" value="ECO:0007669"/>
    <property type="project" value="TreeGrafter"/>
</dbReference>
<evidence type="ECO:0000256" key="1">
    <source>
        <dbReference type="SAM" id="MobiDB-lite"/>
    </source>
</evidence>
<dbReference type="HOGENOM" id="CLU_003609_4_0_11"/>
<dbReference type="GO" id="GO:0005829">
    <property type="term" value="C:cytosol"/>
    <property type="evidence" value="ECO:0007669"/>
    <property type="project" value="TreeGrafter"/>
</dbReference>
<dbReference type="GO" id="GO:0016887">
    <property type="term" value="F:ATP hydrolysis activity"/>
    <property type="evidence" value="ECO:0007669"/>
    <property type="project" value="TreeGrafter"/>
</dbReference>
<dbReference type="Proteomes" id="UP000002805">
    <property type="component" value="Chromosome"/>
</dbReference>
<sequence length="441" mass="46140">MPGAEPDQGAHRTAERAARRRATAATGGSHQWLGRPGRPDPVQGRRPRPAPQERTARRPRGLFPDGPSDSENGAHGMTNDGPVTRGDPAPGQGAETAFASPPSCAPAEWTAGGGCSGGLGHSAAIELSSDRLLRDKHGVRRGLRRLRLGGRAGERARGEKRAVLRTPVMECYKIAVISLKGGGEATTTAALGATLATERQDRVVAIDANPDGGALSRRARRETGATIRDLVADLPNLTTYMAVRRYTSQASSGLEILADDVDPATSRAVSDEDYRRAVGCLGRHYPIILTDSGIGLLHSTMRGVLALADQLILVASSGGGGAAGAGTALDWLTVQGYGDLVRRSITVVAETRDSRVEVDAVAGHLRHRCRGVVVTPFDKHLAAGTEVEPARMKARTRDAYLGLAALVAADFARTRPGAAGRGPAPRPGHDDGRRSLPSGVG</sequence>
<dbReference type="InterPro" id="IPR050625">
    <property type="entry name" value="ParA/MinD_ATPase"/>
</dbReference>
<reference evidence="3" key="2">
    <citation type="submission" date="2009-10" db="EMBL/GenBank/DDBJ databases">
        <title>The genome sequence of Streptomyces pristinaespiralis strain ATCC 25486.</title>
        <authorList>
            <consortium name="The Broad Institute Genome Sequencing Platform"/>
            <consortium name="Broad Institute Microbial Sequencing Center"/>
            <person name="Fischbach M."/>
            <person name="Godfrey P."/>
            <person name="Ward D."/>
            <person name="Young S."/>
            <person name="Zeng Q."/>
            <person name="Koehrsen M."/>
            <person name="Alvarado L."/>
            <person name="Berlin A.M."/>
            <person name="Bochicchio J."/>
            <person name="Borenstein D."/>
            <person name="Chapman S.B."/>
            <person name="Chen Z."/>
            <person name="Engels R."/>
            <person name="Freedman E."/>
            <person name="Gellesch M."/>
            <person name="Goldberg J."/>
            <person name="Griggs A."/>
            <person name="Gujja S."/>
            <person name="Heilman E.R."/>
            <person name="Heiman D.I."/>
            <person name="Hepburn T.A."/>
            <person name="Howarth C."/>
            <person name="Jen D."/>
            <person name="Larson L."/>
            <person name="Lewis B."/>
            <person name="Mehta T."/>
            <person name="Park D."/>
            <person name="Pearson M."/>
            <person name="Richards J."/>
            <person name="Roberts A."/>
            <person name="Saif S."/>
            <person name="Shea T.D."/>
            <person name="Shenoy N."/>
            <person name="Sisk P."/>
            <person name="Stolte C."/>
            <person name="Sykes S.N."/>
            <person name="Thomson T."/>
            <person name="Walk T."/>
            <person name="White J."/>
            <person name="Yandava C."/>
            <person name="Straight P."/>
            <person name="Clardy J."/>
            <person name="Hung D."/>
            <person name="Kolter R."/>
            <person name="Mekalanos J."/>
            <person name="Walker S."/>
            <person name="Walsh C.T."/>
            <person name="Wieland-Brown L.C."/>
            <person name="Haas B."/>
            <person name="Nusbaum C."/>
            <person name="Birren B."/>
        </authorList>
    </citation>
    <scope>NUCLEOTIDE SEQUENCE [LARGE SCALE GENOMIC DNA]</scope>
    <source>
        <strain evidence="3">ATCC 25486 / DSM 40338 / CBS 914.69 / JCM 4507 / NBRC 13074 / NRRL 2958 / 5647</strain>
    </source>
</reference>
<evidence type="ECO:0000313" key="3">
    <source>
        <dbReference type="Proteomes" id="UP000002805"/>
    </source>
</evidence>
<dbReference type="PANTHER" id="PTHR43384:SF14">
    <property type="entry name" value="ESX-1 SECRETION-ASSOCIATED PROTEIN ESPI"/>
    <property type="match status" value="1"/>
</dbReference>
<dbReference type="PANTHER" id="PTHR43384">
    <property type="entry name" value="SEPTUM SITE-DETERMINING PROTEIN MIND HOMOLOG, CHLOROPLASTIC-RELATED"/>
    <property type="match status" value="1"/>
</dbReference>
<dbReference type="GO" id="GO:0051782">
    <property type="term" value="P:negative regulation of cell division"/>
    <property type="evidence" value="ECO:0007669"/>
    <property type="project" value="TreeGrafter"/>
</dbReference>
<feature type="region of interest" description="Disordered" evidence="1">
    <location>
        <begin position="1"/>
        <end position="105"/>
    </location>
</feature>
<feature type="region of interest" description="Disordered" evidence="1">
    <location>
        <begin position="415"/>
        <end position="441"/>
    </location>
</feature>
<protein>
    <submittedName>
        <fullName evidence="2">Uncharacterized protein</fullName>
    </submittedName>
</protein>
<dbReference type="EMBL" id="CM000950">
    <property type="protein sequence ID" value="EDY63040.1"/>
    <property type="molecule type" value="Genomic_DNA"/>
</dbReference>
<evidence type="ECO:0000313" key="2">
    <source>
        <dbReference type="EMBL" id="EDY63040.1"/>
    </source>
</evidence>
<proteinExistence type="predicted"/>
<keyword evidence="3" id="KW-1185">Reference proteome</keyword>
<dbReference type="eggNOG" id="COG0455">
    <property type="taxonomic scope" value="Bacteria"/>
</dbReference>
<organism evidence="2 3">
    <name type="scientific">Streptomyces pristinaespiralis (strain ATCC 25486 / DSM 40338 / CBS 914.69 / JCM 4507 / KCC S-0507 / NBRC 13074 / NRRL 2958 / 5647)</name>
    <dbReference type="NCBI Taxonomy" id="457429"/>
    <lineage>
        <taxon>Bacteria</taxon>
        <taxon>Bacillati</taxon>
        <taxon>Actinomycetota</taxon>
        <taxon>Actinomycetes</taxon>
        <taxon>Kitasatosporales</taxon>
        <taxon>Streptomycetaceae</taxon>
        <taxon>Streptomyces</taxon>
    </lineage>
</organism>
<dbReference type="GO" id="GO:0005524">
    <property type="term" value="F:ATP binding"/>
    <property type="evidence" value="ECO:0007669"/>
    <property type="project" value="TreeGrafter"/>
</dbReference>
<dbReference type="AlphaFoldDB" id="B5H849"/>
<name>B5H849_STRE2</name>